<dbReference type="EMBL" id="VAUP01000015">
    <property type="protein sequence ID" value="TLX43838.1"/>
    <property type="molecule type" value="Genomic_DNA"/>
</dbReference>
<accession>A0A6C1KHS6</accession>
<dbReference type="Proteomes" id="UP000305131">
    <property type="component" value="Unassembled WGS sequence"/>
</dbReference>
<reference evidence="1 2" key="1">
    <citation type="submission" date="2019-05" db="EMBL/GenBank/DDBJ databases">
        <authorList>
            <person name="Zhou X."/>
        </authorList>
    </citation>
    <scope>NUCLEOTIDE SEQUENCE [LARGE SCALE GENOMIC DNA]</scope>
    <source>
        <strain evidence="1 2">DSM 432</strain>
    </source>
</reference>
<dbReference type="RefSeq" id="WP_138398747.1">
    <property type="nucleotide sequence ID" value="NZ_JBAFVI010000001.1"/>
</dbReference>
<dbReference type="AlphaFoldDB" id="A0A6C1KHS6"/>
<evidence type="ECO:0000313" key="1">
    <source>
        <dbReference type="EMBL" id="TLX43838.1"/>
    </source>
</evidence>
<name>A0A6C1KHS6_XANAU</name>
<organism evidence="1 2">
    <name type="scientific">Xanthobacter autotrophicus</name>
    <dbReference type="NCBI Taxonomy" id="280"/>
    <lineage>
        <taxon>Bacteria</taxon>
        <taxon>Pseudomonadati</taxon>
        <taxon>Pseudomonadota</taxon>
        <taxon>Alphaproteobacteria</taxon>
        <taxon>Hyphomicrobiales</taxon>
        <taxon>Xanthobacteraceae</taxon>
        <taxon>Xanthobacter</taxon>
    </lineage>
</organism>
<dbReference type="GeneID" id="95773201"/>
<evidence type="ECO:0000313" key="2">
    <source>
        <dbReference type="Proteomes" id="UP000305131"/>
    </source>
</evidence>
<gene>
    <name evidence="1" type="ORF">FBQ73_06985</name>
</gene>
<sequence>MPYFLKVVSPAALGEPEGTYRLYLMSNDGAFTVELDGRDVTFTNGVPGCPHVHISYEDALACPEARVTIGDITGTPLPDLID</sequence>
<proteinExistence type="predicted"/>
<comment type="caution">
    <text evidence="1">The sequence shown here is derived from an EMBL/GenBank/DDBJ whole genome shotgun (WGS) entry which is preliminary data.</text>
</comment>
<protein>
    <submittedName>
        <fullName evidence="1">Uncharacterized protein</fullName>
    </submittedName>
</protein>